<protein>
    <submittedName>
        <fullName evidence="1">Uncharacterized protein</fullName>
    </submittedName>
</protein>
<accession>A0A5J6TID2</accession>
<name>A0A5J6TID2_9CAUD</name>
<evidence type="ECO:0000313" key="1">
    <source>
        <dbReference type="EMBL" id="QFG10356.1"/>
    </source>
</evidence>
<organism evidence="1 2">
    <name type="scientific">Mycobacterium phage DyoEdafos</name>
    <dbReference type="NCBI Taxonomy" id="2599860"/>
    <lineage>
        <taxon>Viruses</taxon>
        <taxon>Duplodnaviria</taxon>
        <taxon>Heunggongvirae</taxon>
        <taxon>Uroviricota</taxon>
        <taxon>Caudoviricetes</taxon>
        <taxon>Vilmaviridae</taxon>
        <taxon>Lclasvirinae</taxon>
        <taxon>Bromdenvirus</taxon>
        <taxon>Bromdenvirus dyoedafos</taxon>
    </lineage>
</organism>
<sequence length="58" mass="6733">MYVRISGFDNARYERHGLQPVVVREFDGPVTYVLGAIADWKESNPHIKAIEFNELRLN</sequence>
<reference evidence="1 2" key="1">
    <citation type="submission" date="2019-07" db="EMBL/GenBank/DDBJ databases">
        <authorList>
            <person name="Stoner T.H."/>
            <person name="Garlena R.A."/>
            <person name="Russell D.A."/>
            <person name="Pope W.H."/>
            <person name="Jacobs-Sera D."/>
            <person name="Hatfull G.F."/>
        </authorList>
    </citation>
    <scope>NUCLEOTIDE SEQUENCE [LARGE SCALE GENOMIC DNA]</scope>
</reference>
<keyword evidence="2" id="KW-1185">Reference proteome</keyword>
<evidence type="ECO:0000313" key="2">
    <source>
        <dbReference type="Proteomes" id="UP000327317"/>
    </source>
</evidence>
<dbReference type="GeneID" id="63210082"/>
<dbReference type="EMBL" id="MN234187">
    <property type="protein sequence ID" value="QFG10356.1"/>
    <property type="molecule type" value="Genomic_DNA"/>
</dbReference>
<dbReference type="KEGG" id="vg:63210082"/>
<dbReference type="Proteomes" id="UP000327317">
    <property type="component" value="Segment"/>
</dbReference>
<proteinExistence type="predicted"/>
<gene>
    <name evidence="1" type="primary">144</name>
    <name evidence="1" type="ORF">SEA_DYOEDAFOS_144</name>
</gene>
<dbReference type="RefSeq" id="YP_010013478.1">
    <property type="nucleotide sequence ID" value="NC_053511.1"/>
</dbReference>